<feature type="non-terminal residue" evidence="2">
    <location>
        <position position="367"/>
    </location>
</feature>
<comment type="caution">
    <text evidence="2">The sequence shown here is derived from an EMBL/GenBank/DDBJ whole genome shotgun (WGS) entry which is preliminary data.</text>
</comment>
<keyword evidence="3" id="KW-1185">Reference proteome</keyword>
<proteinExistence type="predicted"/>
<dbReference type="EMBL" id="BGPR01035128">
    <property type="protein sequence ID" value="GBO09806.1"/>
    <property type="molecule type" value="Genomic_DNA"/>
</dbReference>
<evidence type="ECO:0000313" key="1">
    <source>
        <dbReference type="EMBL" id="GBO09785.1"/>
    </source>
</evidence>
<name>A0A4Y2UDW2_ARAVE</name>
<dbReference type="EMBL" id="BGPR01035111">
    <property type="protein sequence ID" value="GBO09785.1"/>
    <property type="molecule type" value="Genomic_DNA"/>
</dbReference>
<reference evidence="2 3" key="1">
    <citation type="journal article" date="2019" name="Sci. Rep.">
        <title>Orb-weaving spider Araneus ventricosus genome elucidates the spidroin gene catalogue.</title>
        <authorList>
            <person name="Kono N."/>
            <person name="Nakamura H."/>
            <person name="Ohtoshi R."/>
            <person name="Moran D.A.P."/>
            <person name="Shinohara A."/>
            <person name="Yoshida Y."/>
            <person name="Fujiwara M."/>
            <person name="Mori M."/>
            <person name="Tomita M."/>
            <person name="Arakawa K."/>
        </authorList>
    </citation>
    <scope>NUCLEOTIDE SEQUENCE [LARGE SCALE GENOMIC DNA]</scope>
</reference>
<sequence length="367" mass="40878">MWIYSSSYWEIFDIGVLCVIAVLMDKLESAKYKVEFDETKDESTEPLMIDNLMPNDSQLKENYPSEIDNYSKAGVFEAHSPSVAISEIIQTEETSSKLISFSNETLFTEETAAPSASEGNGDNKSGNKKEFLIALLDEMDFSSETANELPKEAILETASDEKAIGSELLVSTEFLESNETEIFEKQILKKDDERVFGSENMTVEAAVIAQTAENEADGEKSSAIFDEQYSLQVVPNLKKYDEETNKCQILTAKASSNHLAAEKKTAKENSTTVLHEQCYLIVTDVPIPEQYDEKTSEYRILPVVNALVGEKADGEKLPTFFDEKYSLQGVPILEIYDETTFECQILTAEPSINAPAAEDKADEEKSS</sequence>
<evidence type="ECO:0000313" key="3">
    <source>
        <dbReference type="Proteomes" id="UP000499080"/>
    </source>
</evidence>
<evidence type="ECO:0000313" key="2">
    <source>
        <dbReference type="EMBL" id="GBO09806.1"/>
    </source>
</evidence>
<accession>A0A4Y2UDW2</accession>
<gene>
    <name evidence="2" type="ORF">AVEN_171884_1</name>
    <name evidence="1" type="ORF">AVEN_239015_1</name>
</gene>
<protein>
    <submittedName>
        <fullName evidence="2">Uncharacterized protein</fullName>
    </submittedName>
</protein>
<organism evidence="2 3">
    <name type="scientific">Araneus ventricosus</name>
    <name type="common">Orbweaver spider</name>
    <name type="synonym">Epeira ventricosa</name>
    <dbReference type="NCBI Taxonomy" id="182803"/>
    <lineage>
        <taxon>Eukaryota</taxon>
        <taxon>Metazoa</taxon>
        <taxon>Ecdysozoa</taxon>
        <taxon>Arthropoda</taxon>
        <taxon>Chelicerata</taxon>
        <taxon>Arachnida</taxon>
        <taxon>Araneae</taxon>
        <taxon>Araneomorphae</taxon>
        <taxon>Entelegynae</taxon>
        <taxon>Araneoidea</taxon>
        <taxon>Araneidae</taxon>
        <taxon>Araneus</taxon>
    </lineage>
</organism>
<dbReference type="AlphaFoldDB" id="A0A4Y2UDW2"/>
<dbReference type="Proteomes" id="UP000499080">
    <property type="component" value="Unassembled WGS sequence"/>
</dbReference>